<dbReference type="InterPro" id="IPR013780">
    <property type="entry name" value="Glyco_hydro_b"/>
</dbReference>
<feature type="domain" description="DUF5703" evidence="2">
    <location>
        <begin position="30"/>
        <end position="315"/>
    </location>
</feature>
<evidence type="ECO:0000259" key="2">
    <source>
        <dbReference type="Pfam" id="PF18961"/>
    </source>
</evidence>
<dbReference type="AlphaFoldDB" id="A0A7D4UC84"/>
<feature type="chain" id="PRO_5028962371" description="DUF5703 domain-containing protein" evidence="1">
    <location>
        <begin position="22"/>
        <end position="800"/>
    </location>
</feature>
<dbReference type="InterPro" id="IPR012341">
    <property type="entry name" value="6hp_glycosidase-like_sf"/>
</dbReference>
<evidence type="ECO:0000313" key="3">
    <source>
        <dbReference type="EMBL" id="QKJ29039.1"/>
    </source>
</evidence>
<feature type="signal peptide" evidence="1">
    <location>
        <begin position="1"/>
        <end position="21"/>
    </location>
</feature>
<dbReference type="RefSeq" id="WP_173413737.1">
    <property type="nucleotide sequence ID" value="NZ_CP054139.1"/>
</dbReference>
<gene>
    <name evidence="3" type="ORF">HQ865_04485</name>
</gene>
<dbReference type="SUPFAM" id="SSF48208">
    <property type="entry name" value="Six-hairpin glycosidases"/>
    <property type="match status" value="1"/>
</dbReference>
<proteinExistence type="predicted"/>
<dbReference type="InterPro" id="IPR008928">
    <property type="entry name" value="6-hairpin_glycosidase_sf"/>
</dbReference>
<dbReference type="KEGG" id="mmab:HQ865_04485"/>
<dbReference type="Pfam" id="PF18961">
    <property type="entry name" value="DUF5703_N"/>
    <property type="match status" value="1"/>
</dbReference>
<dbReference type="Gene3D" id="2.60.40.1180">
    <property type="entry name" value="Golgi alpha-mannosidase II"/>
    <property type="match status" value="1"/>
</dbReference>
<dbReference type="Proteomes" id="UP000505355">
    <property type="component" value="Chromosome"/>
</dbReference>
<dbReference type="Gene3D" id="1.50.10.10">
    <property type="match status" value="1"/>
</dbReference>
<protein>
    <recommendedName>
        <fullName evidence="2">DUF5703 domain-containing protein</fullName>
    </recommendedName>
</protein>
<sequence>MLLKRICFLFTLTALSIIVKAQDISAYNVVWDSQSKNSSESMPLGGGDIGCNVWVENNDLIFYISRSGTFDENSSMLKLGRVRITLPNNPFKNNFRQELKLKEGYIEIAGEHNTLVKLWVEVFKPVIHVSITSNDKFKAKVIFENWRTEDRSLATDERHQAYGYSNTTPDKIGVFTRKDTISPGKSSLVWYHRDRNDEMIIDREAVQQHLGAVKGQLWNPMKDLIFGGELLAPGMKFTGTMDSIYVASKYRGWVYENTQAVNAQNIDIVLHTSHSPTNAGWLQGLQQEMKISAATSEKWNKTKQWWAQYWDHSHIYINQDKKGTNDKGREIGRNYNVFRYQLGCNAFGEYPTKFNGGLFVFDADFVKGEYKNRVTPDFRRWGGGSFTAQNQRLVYWPMLKSGDFDLMKPQFDFYARALKNAELRSKIYWGHEGAAFTEQVENFGLPAGHTYERLWGTDPFKPRSDSSSTRVLKNVKGEEMKFTDYGFLTNVWVVDHYDGQLEFSKMILDYQLYSGADIGRYMPFITSAVKFFDQHFQYWSKKLNGYPLDADGKLIMYPGTGLETYKGATNSTSTIAGMKTVLTGLLDLPQKYGTPQQRAYWQAVLKRLPEIATREKDGKTVISPAKSWNGKSINTELPQLYPVFPYHLYGVGLPNLQMAIDTWHHGADNKNQYSIVSWHPDPIYVADLGLTDEAKDLTTQKLSDAKYRYPTFWGPGLDWAPDHNWGGSGMIALQEMMMQTVGKKIYLLPAWPKDWDAEVKLHAPYNTTIEATIKDGKVQKLKVTPASRAKDVTVMPPHGS</sequence>
<dbReference type="InterPro" id="IPR043757">
    <property type="entry name" value="DUF5703_N"/>
</dbReference>
<evidence type="ECO:0000313" key="4">
    <source>
        <dbReference type="Proteomes" id="UP000505355"/>
    </source>
</evidence>
<keyword evidence="4" id="KW-1185">Reference proteome</keyword>
<accession>A0A7D4UC84</accession>
<dbReference type="GO" id="GO:0005975">
    <property type="term" value="P:carbohydrate metabolic process"/>
    <property type="evidence" value="ECO:0007669"/>
    <property type="project" value="InterPro"/>
</dbReference>
<evidence type="ECO:0000256" key="1">
    <source>
        <dbReference type="SAM" id="SignalP"/>
    </source>
</evidence>
<name>A0A7D4UC84_9SPHI</name>
<dbReference type="EMBL" id="CP054139">
    <property type="protein sequence ID" value="QKJ29039.1"/>
    <property type="molecule type" value="Genomic_DNA"/>
</dbReference>
<keyword evidence="1" id="KW-0732">Signal</keyword>
<organism evidence="3 4">
    <name type="scientific">Mucilaginibacter mali</name>
    <dbReference type="NCBI Taxonomy" id="2740462"/>
    <lineage>
        <taxon>Bacteria</taxon>
        <taxon>Pseudomonadati</taxon>
        <taxon>Bacteroidota</taxon>
        <taxon>Sphingobacteriia</taxon>
        <taxon>Sphingobacteriales</taxon>
        <taxon>Sphingobacteriaceae</taxon>
        <taxon>Mucilaginibacter</taxon>
    </lineage>
</organism>
<reference evidence="3 4" key="1">
    <citation type="submission" date="2020-05" db="EMBL/GenBank/DDBJ databases">
        <title>Mucilaginibacter mali sp. nov.</title>
        <authorList>
            <person name="Kim H.S."/>
            <person name="Lee K.C."/>
            <person name="Suh M.K."/>
            <person name="Kim J.-S."/>
            <person name="Han K.-I."/>
            <person name="Eom M.K."/>
            <person name="Shin Y.K."/>
            <person name="Lee J.-S."/>
        </authorList>
    </citation>
    <scope>NUCLEOTIDE SEQUENCE [LARGE SCALE GENOMIC DNA]</scope>
    <source>
        <strain evidence="3 4">G2-14</strain>
    </source>
</reference>